<gene>
    <name evidence="1" type="ORF">GGQ59_000646</name>
</gene>
<dbReference type="AlphaFoldDB" id="A0A840HZ76"/>
<evidence type="ECO:0000313" key="1">
    <source>
        <dbReference type="EMBL" id="MBB4658146.1"/>
    </source>
</evidence>
<reference evidence="1 2" key="1">
    <citation type="submission" date="2020-08" db="EMBL/GenBank/DDBJ databases">
        <title>Genomic Encyclopedia of Type Strains, Phase IV (KMG-IV): sequencing the most valuable type-strain genomes for metagenomic binning, comparative biology and taxonomic classification.</title>
        <authorList>
            <person name="Goeker M."/>
        </authorList>
    </citation>
    <scope>NUCLEOTIDE SEQUENCE [LARGE SCALE GENOMIC DNA]</scope>
    <source>
        <strain evidence="1 2">DSM 102850</strain>
    </source>
</reference>
<proteinExistence type="predicted"/>
<accession>A0A840HZ76</accession>
<evidence type="ECO:0000313" key="2">
    <source>
        <dbReference type="Proteomes" id="UP000563524"/>
    </source>
</evidence>
<sequence length="118" mass="13292">MRALSKLAVIGLLLIVAWVAVEMWPQQVLMVSGGEGVQVRVLHRGNLVLDNRFEAVVSVEDHEVARIDLGSYDLRSDFDLDRAVTIDDCIITISNYRNSVRISGCDRHSNTIKCMQYM</sequence>
<dbReference type="Proteomes" id="UP000563524">
    <property type="component" value="Unassembled WGS sequence"/>
</dbReference>
<keyword evidence="2" id="KW-1185">Reference proteome</keyword>
<protein>
    <submittedName>
        <fullName evidence="1">Uncharacterized protein</fullName>
    </submittedName>
</protein>
<comment type="caution">
    <text evidence="1">The sequence shown here is derived from an EMBL/GenBank/DDBJ whole genome shotgun (WGS) entry which is preliminary data.</text>
</comment>
<organism evidence="1 2">
    <name type="scientific">Parvularcula dongshanensis</name>
    <dbReference type="NCBI Taxonomy" id="1173995"/>
    <lineage>
        <taxon>Bacteria</taxon>
        <taxon>Pseudomonadati</taxon>
        <taxon>Pseudomonadota</taxon>
        <taxon>Alphaproteobacteria</taxon>
        <taxon>Parvularculales</taxon>
        <taxon>Parvularculaceae</taxon>
        <taxon>Parvularcula</taxon>
    </lineage>
</organism>
<name>A0A840HZ76_9PROT</name>
<dbReference type="EMBL" id="JACHOB010000001">
    <property type="protein sequence ID" value="MBB4658146.1"/>
    <property type="molecule type" value="Genomic_DNA"/>
</dbReference>